<evidence type="ECO:0000256" key="3">
    <source>
        <dbReference type="ARBA" id="ARBA00022448"/>
    </source>
</evidence>
<keyword evidence="5 6" id="KW-0732">Signal</keyword>
<feature type="domain" description="Fe/B12 periplasmic-binding" evidence="7">
    <location>
        <begin position="42"/>
        <end position="302"/>
    </location>
</feature>
<keyword evidence="4" id="KW-0406">Ion transport</keyword>
<dbReference type="InterPro" id="IPR033870">
    <property type="entry name" value="FatB"/>
</dbReference>
<proteinExistence type="inferred from homology"/>
<dbReference type="Gene3D" id="3.40.50.1980">
    <property type="entry name" value="Nitrogenase molybdenum iron protein domain"/>
    <property type="match status" value="2"/>
</dbReference>
<dbReference type="AlphaFoldDB" id="A0A944CAB6"/>
<comment type="caution">
    <text evidence="8">The sequence shown here is derived from an EMBL/GenBank/DDBJ whole genome shotgun (WGS) entry which is preliminary data.</text>
</comment>
<gene>
    <name evidence="8" type="ORF">DYI23_00165</name>
</gene>
<evidence type="ECO:0000256" key="4">
    <source>
        <dbReference type="ARBA" id="ARBA00022496"/>
    </source>
</evidence>
<keyword evidence="3" id="KW-0813">Transport</keyword>
<sequence>MRAFRWAAVILACGLGSQIALADTLSIETATGNVDVPRDPQKVVVFDIAALDTLNALGVPVAGTPEQVYVDYLKPVAKDAEKVGSLFEPDFEAINALQPDLIVAGGRSSKQVDALSEFAPTIDMTIWGDGLLTQAIARLHAYGSLFGKEDTAQKLEDDLNSAVNAVKTQGTVAGKALIVLTNGPKISVYGKGSRFGWLHTELGIEPVIEDVKSSTHGEAVSFEFIRDANPDWLIVIDRAAAIGQDATLAAETLDNKLVAETTAWKSGQVIFLDASKIYIAAGGYQSLMGTLAEISAAFQKAD</sequence>
<dbReference type="CDD" id="cd01140">
    <property type="entry name" value="FatB"/>
    <property type="match status" value="1"/>
</dbReference>
<keyword evidence="4" id="KW-0410">Iron transport</keyword>
<feature type="chain" id="PRO_5037302744" evidence="6">
    <location>
        <begin position="23"/>
        <end position="302"/>
    </location>
</feature>
<reference evidence="8" key="1">
    <citation type="submission" date="2018-08" db="EMBL/GenBank/DDBJ databases">
        <authorList>
            <person name="Jin W."/>
            <person name="Wang H."/>
            <person name="Yang Y."/>
            <person name="Li M."/>
            <person name="Liu J."/>
        </authorList>
    </citation>
    <scope>NUCLEOTIDE SEQUENCE</scope>
    <source>
        <strain evidence="8">AESS21</strain>
    </source>
</reference>
<dbReference type="PANTHER" id="PTHR30532">
    <property type="entry name" value="IRON III DICITRATE-BINDING PERIPLASMIC PROTEIN"/>
    <property type="match status" value="1"/>
</dbReference>
<dbReference type="Proteomes" id="UP000705379">
    <property type="component" value="Unassembled WGS sequence"/>
</dbReference>
<dbReference type="RefSeq" id="WP_213214399.1">
    <property type="nucleotide sequence ID" value="NZ_QTKU01000001.1"/>
</dbReference>
<reference evidence="8" key="2">
    <citation type="journal article" date="2021" name="Microorganisms">
        <title>Bacterial Dimethylsulfoniopropionate Biosynthesis in the East China Sea.</title>
        <authorList>
            <person name="Liu J."/>
            <person name="Zhang Y."/>
            <person name="Liu J."/>
            <person name="Zhong H."/>
            <person name="Williams B.T."/>
            <person name="Zheng Y."/>
            <person name="Curson A.R.J."/>
            <person name="Sun C."/>
            <person name="Sun H."/>
            <person name="Song D."/>
            <person name="Wagner Mackenzie B."/>
            <person name="Bermejo Martinez A."/>
            <person name="Todd J.D."/>
            <person name="Zhang X.H."/>
        </authorList>
    </citation>
    <scope>NUCLEOTIDE SEQUENCE</scope>
    <source>
        <strain evidence="8">AESS21</strain>
    </source>
</reference>
<dbReference type="GO" id="GO:0030288">
    <property type="term" value="C:outer membrane-bounded periplasmic space"/>
    <property type="evidence" value="ECO:0007669"/>
    <property type="project" value="TreeGrafter"/>
</dbReference>
<evidence type="ECO:0000256" key="2">
    <source>
        <dbReference type="ARBA" id="ARBA00008814"/>
    </source>
</evidence>
<evidence type="ECO:0000256" key="1">
    <source>
        <dbReference type="ARBA" id="ARBA00004196"/>
    </source>
</evidence>
<comment type="similarity">
    <text evidence="2">Belongs to the bacterial solute-binding protein 8 family.</text>
</comment>
<dbReference type="GO" id="GO:1901678">
    <property type="term" value="P:iron coordination entity transport"/>
    <property type="evidence" value="ECO:0007669"/>
    <property type="project" value="UniProtKB-ARBA"/>
</dbReference>
<keyword evidence="4" id="KW-0408">Iron</keyword>
<evidence type="ECO:0000259" key="7">
    <source>
        <dbReference type="PROSITE" id="PS50983"/>
    </source>
</evidence>
<evidence type="ECO:0000256" key="6">
    <source>
        <dbReference type="SAM" id="SignalP"/>
    </source>
</evidence>
<evidence type="ECO:0000313" key="9">
    <source>
        <dbReference type="Proteomes" id="UP000705379"/>
    </source>
</evidence>
<accession>A0A944CAB6</accession>
<evidence type="ECO:0000256" key="5">
    <source>
        <dbReference type="ARBA" id="ARBA00022729"/>
    </source>
</evidence>
<dbReference type="PROSITE" id="PS50983">
    <property type="entry name" value="FE_B12_PBP"/>
    <property type="match status" value="1"/>
</dbReference>
<feature type="signal peptide" evidence="6">
    <location>
        <begin position="1"/>
        <end position="22"/>
    </location>
</feature>
<dbReference type="SUPFAM" id="SSF53807">
    <property type="entry name" value="Helical backbone' metal receptor"/>
    <property type="match status" value="1"/>
</dbReference>
<evidence type="ECO:0000313" key="8">
    <source>
        <dbReference type="EMBL" id="MBS8258616.1"/>
    </source>
</evidence>
<name>A0A944CAB6_9HYPH</name>
<dbReference type="Pfam" id="PF01497">
    <property type="entry name" value="Peripla_BP_2"/>
    <property type="match status" value="1"/>
</dbReference>
<dbReference type="EMBL" id="QTKU01000001">
    <property type="protein sequence ID" value="MBS8258616.1"/>
    <property type="molecule type" value="Genomic_DNA"/>
</dbReference>
<protein>
    <submittedName>
        <fullName evidence="8">Iron ABC transporter substrate-binding protein</fullName>
    </submittedName>
</protein>
<organism evidence="8 9">
    <name type="scientific">Roseibium polysiphoniae</name>
    <dbReference type="NCBI Taxonomy" id="2571221"/>
    <lineage>
        <taxon>Bacteria</taxon>
        <taxon>Pseudomonadati</taxon>
        <taxon>Pseudomonadota</taxon>
        <taxon>Alphaproteobacteria</taxon>
        <taxon>Hyphomicrobiales</taxon>
        <taxon>Stappiaceae</taxon>
        <taxon>Roseibium</taxon>
    </lineage>
</organism>
<dbReference type="InterPro" id="IPR002491">
    <property type="entry name" value="ABC_transptr_periplasmic_BD"/>
</dbReference>
<dbReference type="InterPro" id="IPR051313">
    <property type="entry name" value="Bact_iron-sidero_bind"/>
</dbReference>
<dbReference type="PANTHER" id="PTHR30532:SF28">
    <property type="entry name" value="PETROBACTIN-BINDING PROTEIN YCLQ"/>
    <property type="match status" value="1"/>
</dbReference>
<comment type="subcellular location">
    <subcellularLocation>
        <location evidence="1">Cell envelope</location>
    </subcellularLocation>
</comment>